<dbReference type="AlphaFoldDB" id="A0A2P6M7B8"/>
<proteinExistence type="predicted"/>
<keyword evidence="2" id="KW-0732">Signal</keyword>
<evidence type="ECO:0000313" key="3">
    <source>
        <dbReference type="EMBL" id="PRH81889.1"/>
    </source>
</evidence>
<evidence type="ECO:0000256" key="1">
    <source>
        <dbReference type="SAM" id="MobiDB-lite"/>
    </source>
</evidence>
<sequence length="216" mass="22918">MPAAHPSEMPMPIRPFLMLLAAALVSSPATSAAFELDCGTLREVVAGADDGFRTFAGKPIAHVTAGAMPVPDPATLARLQGEFSRESWEANRALGGAAACTVTHVHRADDEVSLRQEEYACRYPAQHALPLSLGEDLARCLDKPADPDADESSLAITVDVVESGEGNAVLLVGAEANLADGMRLVVSWARCEAREPGACDDDDDNGEVRHDRQSRE</sequence>
<name>A0A2P6M7B8_9GAMM</name>
<gene>
    <name evidence="3" type="ORF">C6N40_09850</name>
</gene>
<dbReference type="Proteomes" id="UP000241736">
    <property type="component" value="Unassembled WGS sequence"/>
</dbReference>
<keyword evidence="4" id="KW-1185">Reference proteome</keyword>
<evidence type="ECO:0000313" key="4">
    <source>
        <dbReference type="Proteomes" id="UP000241736"/>
    </source>
</evidence>
<comment type="caution">
    <text evidence="3">The sequence shown here is derived from an EMBL/GenBank/DDBJ whole genome shotgun (WGS) entry which is preliminary data.</text>
</comment>
<organism evidence="3 4">
    <name type="scientific">Arenimonas caeni</name>
    <dbReference type="NCBI Taxonomy" id="2058085"/>
    <lineage>
        <taxon>Bacteria</taxon>
        <taxon>Pseudomonadati</taxon>
        <taxon>Pseudomonadota</taxon>
        <taxon>Gammaproteobacteria</taxon>
        <taxon>Lysobacterales</taxon>
        <taxon>Lysobacteraceae</taxon>
        <taxon>Arenimonas</taxon>
    </lineage>
</organism>
<feature type="region of interest" description="Disordered" evidence="1">
    <location>
        <begin position="195"/>
        <end position="216"/>
    </location>
</feature>
<evidence type="ECO:0000256" key="2">
    <source>
        <dbReference type="SAM" id="SignalP"/>
    </source>
</evidence>
<accession>A0A2P6M7B8</accession>
<feature type="compositionally biased region" description="Basic and acidic residues" evidence="1">
    <location>
        <begin position="206"/>
        <end position="216"/>
    </location>
</feature>
<reference evidence="3 4" key="1">
    <citation type="submission" date="2018-03" db="EMBL/GenBank/DDBJ databases">
        <title>Arenimonas caeni sp. nov., isolated from activated sludge.</title>
        <authorList>
            <person name="Liu H."/>
        </authorList>
    </citation>
    <scope>NUCLEOTIDE SEQUENCE [LARGE SCALE GENOMIC DNA]</scope>
    <source>
        <strain evidence="4">z29</strain>
    </source>
</reference>
<feature type="chain" id="PRO_5015116453" description="DUF3617 domain-containing protein" evidence="2">
    <location>
        <begin position="33"/>
        <end position="216"/>
    </location>
</feature>
<feature type="signal peptide" evidence="2">
    <location>
        <begin position="1"/>
        <end position="32"/>
    </location>
</feature>
<evidence type="ECO:0008006" key="5">
    <source>
        <dbReference type="Google" id="ProtNLM"/>
    </source>
</evidence>
<protein>
    <recommendedName>
        <fullName evidence="5">DUF3617 domain-containing protein</fullName>
    </recommendedName>
</protein>
<dbReference type="EMBL" id="PVLF01000015">
    <property type="protein sequence ID" value="PRH81889.1"/>
    <property type="molecule type" value="Genomic_DNA"/>
</dbReference>